<evidence type="ECO:0000256" key="1">
    <source>
        <dbReference type="SAM" id="Phobius"/>
    </source>
</evidence>
<name>A0ABW5U7N8_9SPHI</name>
<feature type="transmembrane region" description="Helical" evidence="1">
    <location>
        <begin position="71"/>
        <end position="92"/>
    </location>
</feature>
<proteinExistence type="predicted"/>
<keyword evidence="1" id="KW-0812">Transmembrane</keyword>
<keyword evidence="1" id="KW-0472">Membrane</keyword>
<evidence type="ECO:0000313" key="2">
    <source>
        <dbReference type="EMBL" id="MFD2741827.1"/>
    </source>
</evidence>
<feature type="transmembrane region" description="Helical" evidence="1">
    <location>
        <begin position="7"/>
        <end position="25"/>
    </location>
</feature>
<accession>A0ABW5U7N8</accession>
<sequence length="99" mass="11877">MRIYWHFYKTILFINIFLSIALVLLLGNISFYASMFATVGYLVSVGIVRFFENNTMYLYYNLGYSRFRLQLVAFLLNLSVAIIIYFLVHYLFDEQTFMY</sequence>
<comment type="caution">
    <text evidence="2">The sequence shown here is derived from an EMBL/GenBank/DDBJ whole genome shotgun (WGS) entry which is preliminary data.</text>
</comment>
<keyword evidence="3" id="KW-1185">Reference proteome</keyword>
<dbReference type="Proteomes" id="UP001597418">
    <property type="component" value="Unassembled WGS sequence"/>
</dbReference>
<protein>
    <submittedName>
        <fullName evidence="2">Uncharacterized protein</fullName>
    </submittedName>
</protein>
<evidence type="ECO:0000313" key="3">
    <source>
        <dbReference type="Proteomes" id="UP001597418"/>
    </source>
</evidence>
<dbReference type="EMBL" id="JBHUMB010000005">
    <property type="protein sequence ID" value="MFD2741827.1"/>
    <property type="molecule type" value="Genomic_DNA"/>
</dbReference>
<reference evidence="3" key="1">
    <citation type="journal article" date="2019" name="Int. J. Syst. Evol. Microbiol.">
        <title>The Global Catalogue of Microorganisms (GCM) 10K type strain sequencing project: providing services to taxonomists for standard genome sequencing and annotation.</title>
        <authorList>
            <consortium name="The Broad Institute Genomics Platform"/>
            <consortium name="The Broad Institute Genome Sequencing Center for Infectious Disease"/>
            <person name="Wu L."/>
            <person name="Ma J."/>
        </authorList>
    </citation>
    <scope>NUCLEOTIDE SEQUENCE [LARGE SCALE GENOMIC DNA]</scope>
    <source>
        <strain evidence="3">KCTC 42247</strain>
    </source>
</reference>
<gene>
    <name evidence="2" type="ORF">ACFSQ6_00300</name>
</gene>
<keyword evidence="1" id="KW-1133">Transmembrane helix</keyword>
<feature type="transmembrane region" description="Helical" evidence="1">
    <location>
        <begin position="31"/>
        <end position="51"/>
    </location>
</feature>
<organism evidence="2 3">
    <name type="scientific">Sphingobacterium populi</name>
    <dbReference type="NCBI Taxonomy" id="1812824"/>
    <lineage>
        <taxon>Bacteria</taxon>
        <taxon>Pseudomonadati</taxon>
        <taxon>Bacteroidota</taxon>
        <taxon>Sphingobacteriia</taxon>
        <taxon>Sphingobacteriales</taxon>
        <taxon>Sphingobacteriaceae</taxon>
        <taxon>Sphingobacterium</taxon>
    </lineage>
</organism>